<comment type="caution">
    <text evidence="4">The sequence shown here is derived from an EMBL/GenBank/DDBJ whole genome shotgun (WGS) entry which is preliminary data.</text>
</comment>
<feature type="compositionally biased region" description="Polar residues" evidence="2">
    <location>
        <begin position="1"/>
        <end position="11"/>
    </location>
</feature>
<dbReference type="PROSITE" id="PS51180">
    <property type="entry name" value="BRO1"/>
    <property type="match status" value="1"/>
</dbReference>
<feature type="region of interest" description="Disordered" evidence="2">
    <location>
        <begin position="437"/>
        <end position="461"/>
    </location>
</feature>
<reference evidence="4 5" key="1">
    <citation type="submission" date="2021-02" db="EMBL/GenBank/DDBJ databases">
        <title>Plant Genome Project.</title>
        <authorList>
            <person name="Zhang R.-G."/>
        </authorList>
    </citation>
    <scope>NUCLEOTIDE SEQUENCE [LARGE SCALE GENOMIC DNA]</scope>
    <source>
        <tissue evidence="4">Leaves</tissue>
    </source>
</reference>
<dbReference type="InterPro" id="IPR038499">
    <property type="entry name" value="BRO1_sf"/>
</dbReference>
<dbReference type="Gene3D" id="1.25.40.280">
    <property type="entry name" value="alix/aip1 like domains"/>
    <property type="match status" value="1"/>
</dbReference>
<evidence type="ECO:0000313" key="4">
    <source>
        <dbReference type="EMBL" id="KAH7550601.1"/>
    </source>
</evidence>
<sequence>MGCLLSTSKDTGGNRRRPGNIGDVSVYVPGFRIPKPVDFSHSFGDSLSKNLVERLSALRTRIVVMAGQEGPTVTRTRRKSATQHGGSTLADLHQALEDYLPVLLGLVKDGSHLLHKVQFVWINQEDEAEETAISNGWYEVLSVLHLMAMLSLSQANLLLLPRTSADGYQPKVSEESRRASIDIFLKAAGHLDCAVRHVLPQLTSEQRLKDEKFVFRSDFTVVNSSCFVVYFFPLSSACGCRRALPVDLAEGVLRALCLQALGQGVDIQLGMAIDSAKATLAVKRRLACEMVKYWQQAQDNITNLPLSNGWGEKHRLFVKWKYVESKAAAYYYHGLILDEGNTEKFHGMAVAALEAADVYFKESKKACEAFNAAPPLSRNPPLWGTMKYLSEKIPKDTSSKVRINRDLYSHEKIMETAPTLPDFALALKPDEYQLPPVDTSWNEENMNRGKTSSNQLMGDRR</sequence>
<name>A0ABQ8H9M3_9ROSI</name>
<dbReference type="SMART" id="SM01041">
    <property type="entry name" value="BRO1"/>
    <property type="match status" value="1"/>
</dbReference>
<dbReference type="Proteomes" id="UP000827721">
    <property type="component" value="Unassembled WGS sequence"/>
</dbReference>
<proteinExistence type="inferred from homology"/>
<dbReference type="PANTHER" id="PTHR23032">
    <property type="entry name" value="BRO1 DOMAIN-CONTAINING PROTEIN BROX"/>
    <property type="match status" value="1"/>
</dbReference>
<dbReference type="InterPro" id="IPR038898">
    <property type="entry name" value="BROX"/>
</dbReference>
<keyword evidence="5" id="KW-1185">Reference proteome</keyword>
<dbReference type="PANTHER" id="PTHR23032:SF13">
    <property type="entry name" value="BRO1 DOMAIN-CONTAINING PROTEIN BROX"/>
    <property type="match status" value="1"/>
</dbReference>
<dbReference type="CDD" id="cd09034">
    <property type="entry name" value="BRO1_Alix_like"/>
    <property type="match status" value="1"/>
</dbReference>
<feature type="compositionally biased region" description="Polar residues" evidence="2">
    <location>
        <begin position="439"/>
        <end position="461"/>
    </location>
</feature>
<accession>A0ABQ8H9M3</accession>
<feature type="region of interest" description="Disordered" evidence="2">
    <location>
        <begin position="1"/>
        <end position="20"/>
    </location>
</feature>
<evidence type="ECO:0000313" key="5">
    <source>
        <dbReference type="Proteomes" id="UP000827721"/>
    </source>
</evidence>
<evidence type="ECO:0000256" key="1">
    <source>
        <dbReference type="ARBA" id="ARBA00008901"/>
    </source>
</evidence>
<evidence type="ECO:0000259" key="3">
    <source>
        <dbReference type="PROSITE" id="PS51180"/>
    </source>
</evidence>
<organism evidence="4 5">
    <name type="scientific">Xanthoceras sorbifolium</name>
    <dbReference type="NCBI Taxonomy" id="99658"/>
    <lineage>
        <taxon>Eukaryota</taxon>
        <taxon>Viridiplantae</taxon>
        <taxon>Streptophyta</taxon>
        <taxon>Embryophyta</taxon>
        <taxon>Tracheophyta</taxon>
        <taxon>Spermatophyta</taxon>
        <taxon>Magnoliopsida</taxon>
        <taxon>eudicotyledons</taxon>
        <taxon>Gunneridae</taxon>
        <taxon>Pentapetalae</taxon>
        <taxon>rosids</taxon>
        <taxon>malvids</taxon>
        <taxon>Sapindales</taxon>
        <taxon>Sapindaceae</taxon>
        <taxon>Xanthoceroideae</taxon>
        <taxon>Xanthoceras</taxon>
    </lineage>
</organism>
<comment type="similarity">
    <text evidence="1">Belongs to the BROX family.</text>
</comment>
<dbReference type="InterPro" id="IPR004328">
    <property type="entry name" value="BRO1_dom"/>
</dbReference>
<feature type="domain" description="BRO1" evidence="3">
    <location>
        <begin position="29"/>
        <end position="461"/>
    </location>
</feature>
<dbReference type="EMBL" id="JAFEMO010000013">
    <property type="protein sequence ID" value="KAH7550601.1"/>
    <property type="molecule type" value="Genomic_DNA"/>
</dbReference>
<gene>
    <name evidence="4" type="ORF">JRO89_XS13G0228800</name>
</gene>
<evidence type="ECO:0000256" key="2">
    <source>
        <dbReference type="SAM" id="MobiDB-lite"/>
    </source>
</evidence>
<protein>
    <recommendedName>
        <fullName evidence="3">BRO1 domain-containing protein</fullName>
    </recommendedName>
</protein>